<dbReference type="OrthoDB" id="8858565at2"/>
<feature type="region of interest" description="Disordered" evidence="1">
    <location>
        <begin position="45"/>
        <end position="81"/>
    </location>
</feature>
<accession>A0A345JRI5</accession>
<evidence type="ECO:0000256" key="1">
    <source>
        <dbReference type="SAM" id="MobiDB-lite"/>
    </source>
</evidence>
<keyword evidence="3" id="KW-1185">Reference proteome</keyword>
<dbReference type="RefSeq" id="WP_071629203.1">
    <property type="nucleotide sequence ID" value="NZ_CP022375.1"/>
</dbReference>
<dbReference type="EMBL" id="CP022375">
    <property type="protein sequence ID" value="AXH29931.1"/>
    <property type="molecule type" value="Genomic_DNA"/>
</dbReference>
<organism evidence="2 3">
    <name type="scientific">Francisella opportunistica</name>
    <dbReference type="NCBI Taxonomy" id="2016517"/>
    <lineage>
        <taxon>Bacteria</taxon>
        <taxon>Pseudomonadati</taxon>
        <taxon>Pseudomonadota</taxon>
        <taxon>Gammaproteobacteria</taxon>
        <taxon>Thiotrichales</taxon>
        <taxon>Francisellaceae</taxon>
        <taxon>Francisella</taxon>
    </lineage>
</organism>
<feature type="compositionally biased region" description="Basic and acidic residues" evidence="1">
    <location>
        <begin position="45"/>
        <end position="64"/>
    </location>
</feature>
<gene>
    <name evidence="2" type="ORF">CGC43_04705</name>
</gene>
<protein>
    <submittedName>
        <fullName evidence="2">DUF2188 domain-containing protein</fullName>
    </submittedName>
</protein>
<evidence type="ECO:0000313" key="3">
    <source>
        <dbReference type="Proteomes" id="UP000253862"/>
    </source>
</evidence>
<dbReference type="AlphaFoldDB" id="A0A345JRI5"/>
<dbReference type="KEGG" id="foo:CGC45_04690"/>
<evidence type="ECO:0000313" key="2">
    <source>
        <dbReference type="EMBL" id="AXH29931.1"/>
    </source>
</evidence>
<dbReference type="Proteomes" id="UP000253862">
    <property type="component" value="Chromosome"/>
</dbReference>
<reference evidence="2 3" key="1">
    <citation type="submission" date="2017-07" db="EMBL/GenBank/DDBJ databases">
        <title>Complete genome sequences and comparative analysis of the novel pathogen Francisella opportunistica.</title>
        <authorList>
            <person name="Dietrich E.A."/>
            <person name="Kingry L.C."/>
            <person name="Petersen J.M."/>
        </authorList>
    </citation>
    <scope>NUCLEOTIDE SEQUENCE [LARGE SCALE GENOMIC DNA]</scope>
    <source>
        <strain evidence="2 3">14-2155</strain>
    </source>
</reference>
<name>A0A345JRI5_9GAMM</name>
<sequence length="81" mass="9171">MKRKIKRGKNQFVVKHPDGWAVKGANNKKATKVTKTQKEAIEKANEIAKNQKSDTKIQGRDTKFRGGNSYGNDPYPPKDKK</sequence>
<proteinExistence type="predicted"/>
<dbReference type="InterPro" id="IPR018691">
    <property type="entry name" value="DUF2188"/>
</dbReference>
<dbReference type="Pfam" id="PF09954">
    <property type="entry name" value="DUF2188"/>
    <property type="match status" value="1"/>
</dbReference>